<accession>A0A979FMB5</accession>
<comment type="subcellular location">
    <subcellularLocation>
        <location evidence="1">Cell membrane</location>
    </subcellularLocation>
</comment>
<keyword evidence="3" id="KW-1003">Cell membrane</keyword>
<keyword evidence="7" id="KW-0325">Glycoprotein</keyword>
<evidence type="ECO:0000259" key="9">
    <source>
        <dbReference type="SMART" id="SM00907"/>
    </source>
</evidence>
<proteinExistence type="inferred from homology"/>
<dbReference type="Pfam" id="PF25537">
    <property type="entry name" value="DUF7921"/>
    <property type="match status" value="1"/>
</dbReference>
<keyword evidence="10" id="KW-1185">Reference proteome</keyword>
<dbReference type="InterPro" id="IPR057681">
    <property type="entry name" value="DUF7921"/>
</dbReference>
<evidence type="ECO:0000256" key="2">
    <source>
        <dbReference type="ARBA" id="ARBA00005961"/>
    </source>
</evidence>
<evidence type="ECO:0000256" key="7">
    <source>
        <dbReference type="ARBA" id="ARBA00023180"/>
    </source>
</evidence>
<dbReference type="PANTHER" id="PTHR10269">
    <property type="entry name" value="GDNF RECEPTOR ALPHA"/>
    <property type="match status" value="1"/>
</dbReference>
<dbReference type="InterPro" id="IPR003438">
    <property type="entry name" value="GDNF_rcpt"/>
</dbReference>
<dbReference type="SUPFAM" id="SSF110035">
    <property type="entry name" value="GDNF receptor-like"/>
    <property type="match status" value="3"/>
</dbReference>
<gene>
    <name evidence="11" type="primary">LOC108673930</name>
</gene>
<dbReference type="GeneID" id="108673930"/>
<dbReference type="GO" id="GO:0009897">
    <property type="term" value="C:external side of plasma membrane"/>
    <property type="evidence" value="ECO:0007669"/>
    <property type="project" value="TreeGrafter"/>
</dbReference>
<reference evidence="11" key="1">
    <citation type="submission" date="2025-08" db="UniProtKB">
        <authorList>
            <consortium name="RefSeq"/>
        </authorList>
    </citation>
    <scope>IDENTIFICATION</scope>
    <source>
        <tissue evidence="11">Whole organism</tissue>
    </source>
</reference>
<dbReference type="PANTHER" id="PTHR10269:SF12">
    <property type="entry name" value="GLIAL CELL LINE-DERIVED NEUROTROPHIC FAMILY RECEPTOR-LIKE, ISOFORM E"/>
    <property type="match status" value="1"/>
</dbReference>
<dbReference type="Proteomes" id="UP000694843">
    <property type="component" value="Unplaced"/>
</dbReference>
<dbReference type="AlphaFoldDB" id="A0A979FMB5"/>
<dbReference type="Pfam" id="PF02351">
    <property type="entry name" value="GDNF"/>
    <property type="match status" value="2"/>
</dbReference>
<keyword evidence="5" id="KW-0472">Membrane</keyword>
<dbReference type="GO" id="GO:0038023">
    <property type="term" value="F:signaling receptor activity"/>
    <property type="evidence" value="ECO:0007669"/>
    <property type="project" value="InterPro"/>
</dbReference>
<feature type="region of interest" description="Disordered" evidence="8">
    <location>
        <begin position="1"/>
        <end position="38"/>
    </location>
</feature>
<dbReference type="GO" id="GO:0007169">
    <property type="term" value="P:cell surface receptor protein tyrosine kinase signaling pathway"/>
    <property type="evidence" value="ECO:0007669"/>
    <property type="project" value="UniProtKB-ARBA"/>
</dbReference>
<feature type="domain" description="GDNF/GAS1" evidence="9">
    <location>
        <begin position="515"/>
        <end position="597"/>
    </location>
</feature>
<feature type="region of interest" description="Disordered" evidence="8">
    <location>
        <begin position="730"/>
        <end position="761"/>
    </location>
</feature>
<evidence type="ECO:0000256" key="1">
    <source>
        <dbReference type="ARBA" id="ARBA00004236"/>
    </source>
</evidence>
<feature type="domain" description="GDNF/GAS1" evidence="9">
    <location>
        <begin position="425"/>
        <end position="503"/>
    </location>
</feature>
<keyword evidence="4" id="KW-0732">Signal</keyword>
<dbReference type="RefSeq" id="XP_047737646.1">
    <property type="nucleotide sequence ID" value="XM_047881690.1"/>
</dbReference>
<dbReference type="InterPro" id="IPR037193">
    <property type="entry name" value="GDNF_alpha"/>
</dbReference>
<evidence type="ECO:0000256" key="6">
    <source>
        <dbReference type="ARBA" id="ARBA00023170"/>
    </source>
</evidence>
<dbReference type="OrthoDB" id="6374728at2759"/>
<evidence type="ECO:0000256" key="3">
    <source>
        <dbReference type="ARBA" id="ARBA00022475"/>
    </source>
</evidence>
<evidence type="ECO:0000256" key="4">
    <source>
        <dbReference type="ARBA" id="ARBA00022729"/>
    </source>
</evidence>
<protein>
    <submittedName>
        <fullName evidence="11">Uncharacterized protein LOC108673930</fullName>
    </submittedName>
</protein>
<dbReference type="InterPro" id="IPR016017">
    <property type="entry name" value="GDNF/GAS1"/>
</dbReference>
<evidence type="ECO:0000256" key="5">
    <source>
        <dbReference type="ARBA" id="ARBA00023136"/>
    </source>
</evidence>
<organism evidence="10 11">
    <name type="scientific">Hyalella azteca</name>
    <name type="common">Amphipod</name>
    <dbReference type="NCBI Taxonomy" id="294128"/>
    <lineage>
        <taxon>Eukaryota</taxon>
        <taxon>Metazoa</taxon>
        <taxon>Ecdysozoa</taxon>
        <taxon>Arthropoda</taxon>
        <taxon>Crustacea</taxon>
        <taxon>Multicrustacea</taxon>
        <taxon>Malacostraca</taxon>
        <taxon>Eumalacostraca</taxon>
        <taxon>Peracarida</taxon>
        <taxon>Amphipoda</taxon>
        <taxon>Senticaudata</taxon>
        <taxon>Talitrida</taxon>
        <taxon>Talitroidea</taxon>
        <taxon>Hyalellidae</taxon>
        <taxon>Hyalella</taxon>
    </lineage>
</organism>
<feature type="domain" description="GDNF/GAS1" evidence="9">
    <location>
        <begin position="198"/>
        <end position="271"/>
    </location>
</feature>
<dbReference type="GO" id="GO:0043235">
    <property type="term" value="C:receptor complex"/>
    <property type="evidence" value="ECO:0007669"/>
    <property type="project" value="TreeGrafter"/>
</dbReference>
<evidence type="ECO:0000313" key="11">
    <source>
        <dbReference type="RefSeq" id="XP_047737646.1"/>
    </source>
</evidence>
<keyword evidence="6" id="KW-0675">Receptor</keyword>
<dbReference type="GO" id="GO:0007399">
    <property type="term" value="P:nervous system development"/>
    <property type="evidence" value="ECO:0007669"/>
    <property type="project" value="TreeGrafter"/>
</dbReference>
<dbReference type="SMART" id="SM00907">
    <property type="entry name" value="GDNF"/>
    <property type="match status" value="3"/>
</dbReference>
<evidence type="ECO:0000256" key="8">
    <source>
        <dbReference type="SAM" id="MobiDB-lite"/>
    </source>
</evidence>
<sequence length="1045" mass="116055">MEAGNNGTEQPVEVPVNTSNDSEENSGHSCRAKSSATQEKDVCSSQRNASRFFIFVTALRLVLWFFHRLLRTRGASCQPISCKSLQNAGFLHSSSEKDSIMRPDGSPSRLVKGTANGFKKFKPAMATLLPLLLFLVASTHASEFPDRECCDSVPPPAPNYHSVTSTTTTTTAPFHHFRINSSLGSQLGSQPIDGVMSCLEARQQCYNDPRCGNLLKLQHKICGPELATPVKCQRLLRSLQSFSFFMRCQCAETHIDYTCYTFRQTIFENPCLLINFTSSGTALSRSRGDLDAKRILPMCDDARNECNSDTQTCFKNLMNFKIQCKMSAGSCNREECYEAWTKIRQSPVFGCTCVDEPQTLHSVSQYGSLARQAPEQIRRTAIYELNQESHHEDNCMEVYELTHNNPCLRRDKVTTASVETKQELCHHSLNACQRDAECAPLLSKVMMWCEHSHCEPDRCRGALQNFYQSVHIQRRLEVAFCVCRKSDNDGQCLTAMRKLHPSCAERHTGTDPQQCHEIAKQCRTSDTCRHKLETYERDCAVDAITGQCAGSLRDCQHAVIKILGTELHASCVCKGTDFLQQQQDCDSWHKLLWSNPCVIESHLKLREEIRNGEDLDEVFTRAPQTTSTPYSTSTSTMAAEMDSGYVENGYMYPGGPDPMGMDPYRGRGVGVVGNRNRAPGLDMSPAGRLPGGGTVVGVGGSSGGYRHVGPGQIFGRTGTGGLIVPPADGKPLGNHGPSRREHGRRQNGILKPGADIAGDPRRMNPSLGAIDTAPNVPIYDRLNGNGGDDLLGPGGNLSDLAQVESCYMEEDGGKPGKTFVIPVNTSRRWPVGCNTTSAVYHHKAPYIQAFRGNCVCYSGKFICQRPAPDQFKPGLGVYLFLGYSRDEMDILKPYTLLNELEAIHEIEKLLKRKYGFKCKLTLKKQIDQNLILMPELEDDDQEEYSDSYQKHRRELDECTRPLEELAKWINEQPRNDNLHPEAYLSMFILAEVHVNISEAHASGLSFTVRMAAMTGAIITAIATVPVSASLYWSWAVSHADAGFFM</sequence>
<name>A0A979FMB5_HYAAZ</name>
<evidence type="ECO:0000313" key="10">
    <source>
        <dbReference type="Proteomes" id="UP000694843"/>
    </source>
</evidence>
<comment type="similarity">
    <text evidence="2">Belongs to the GDNFR family.</text>
</comment>
<dbReference type="KEGG" id="hazt:108673930"/>